<dbReference type="EMBL" id="RCCJ01000001">
    <property type="protein sequence ID" value="RLJ71043.1"/>
    <property type="molecule type" value="Genomic_DNA"/>
</dbReference>
<keyword evidence="4" id="KW-0238">DNA-binding</keyword>
<evidence type="ECO:0000259" key="7">
    <source>
        <dbReference type="PROSITE" id="PS50045"/>
    </source>
</evidence>
<dbReference type="PROSITE" id="PS00676">
    <property type="entry name" value="SIGMA54_INTERACT_2"/>
    <property type="match status" value="1"/>
</dbReference>
<dbReference type="InterPro" id="IPR058031">
    <property type="entry name" value="AAA_lid_NorR"/>
</dbReference>
<dbReference type="AlphaFoldDB" id="A0A497XW95"/>
<dbReference type="Pfam" id="PF00158">
    <property type="entry name" value="Sigma54_activat"/>
    <property type="match status" value="1"/>
</dbReference>
<dbReference type="CDD" id="cd00009">
    <property type="entry name" value="AAA"/>
    <property type="match status" value="1"/>
</dbReference>
<reference evidence="8 9" key="1">
    <citation type="submission" date="2018-10" db="EMBL/GenBank/DDBJ databases">
        <title>Genomic Encyclopedia of Archaeal and Bacterial Type Strains, Phase II (KMG-II): from individual species to whole genera.</title>
        <authorList>
            <person name="Goeker M."/>
        </authorList>
    </citation>
    <scope>NUCLEOTIDE SEQUENCE [LARGE SCALE GENOMIC DNA]</scope>
    <source>
        <strain evidence="8 9">DSM 16510</strain>
    </source>
</reference>
<dbReference type="Gene3D" id="1.10.8.60">
    <property type="match status" value="1"/>
</dbReference>
<dbReference type="PRINTS" id="PR01590">
    <property type="entry name" value="HTHFIS"/>
</dbReference>
<dbReference type="Gene3D" id="3.30.450.40">
    <property type="match status" value="1"/>
</dbReference>
<dbReference type="InterPro" id="IPR029016">
    <property type="entry name" value="GAF-like_dom_sf"/>
</dbReference>
<dbReference type="GO" id="GO:0006355">
    <property type="term" value="P:regulation of DNA-templated transcription"/>
    <property type="evidence" value="ECO:0007669"/>
    <property type="project" value="InterPro"/>
</dbReference>
<protein>
    <submittedName>
        <fullName evidence="8">Nif-specific regulatory protein</fullName>
    </submittedName>
</protein>
<dbReference type="SMART" id="SM00382">
    <property type="entry name" value="AAA"/>
    <property type="match status" value="1"/>
</dbReference>
<dbReference type="SUPFAM" id="SSF52540">
    <property type="entry name" value="P-loop containing nucleoside triphosphate hydrolases"/>
    <property type="match status" value="1"/>
</dbReference>
<dbReference type="InterPro" id="IPR025662">
    <property type="entry name" value="Sigma_54_int_dom_ATP-bd_1"/>
</dbReference>
<dbReference type="Pfam" id="PF13185">
    <property type="entry name" value="GAF_2"/>
    <property type="match status" value="1"/>
</dbReference>
<dbReference type="InterPro" id="IPR025944">
    <property type="entry name" value="Sigma_54_int_dom_CS"/>
</dbReference>
<dbReference type="FunFam" id="1.10.8.60:FF:000014">
    <property type="entry name" value="DNA-binding transcriptional regulator NtrC"/>
    <property type="match status" value="1"/>
</dbReference>
<feature type="domain" description="Sigma-54 factor interaction" evidence="7">
    <location>
        <begin position="206"/>
        <end position="434"/>
    </location>
</feature>
<dbReference type="SUPFAM" id="SSF55781">
    <property type="entry name" value="GAF domain-like"/>
    <property type="match status" value="1"/>
</dbReference>
<organism evidence="8 9">
    <name type="scientific">Hydrogenivirga caldilitoris</name>
    <dbReference type="NCBI Taxonomy" id="246264"/>
    <lineage>
        <taxon>Bacteria</taxon>
        <taxon>Pseudomonadati</taxon>
        <taxon>Aquificota</taxon>
        <taxon>Aquificia</taxon>
        <taxon>Aquificales</taxon>
        <taxon>Aquificaceae</taxon>
        <taxon>Hydrogenivirga</taxon>
    </lineage>
</organism>
<dbReference type="PANTHER" id="PTHR32071:SF57">
    <property type="entry name" value="C4-DICARBOXYLATE TRANSPORT TRANSCRIPTIONAL REGULATORY PROTEIN DCTD"/>
    <property type="match status" value="1"/>
</dbReference>
<dbReference type="SMART" id="SM00065">
    <property type="entry name" value="GAF"/>
    <property type="match status" value="1"/>
</dbReference>
<evidence type="ECO:0000256" key="6">
    <source>
        <dbReference type="ARBA" id="ARBA00023163"/>
    </source>
</evidence>
<dbReference type="Pfam" id="PF25601">
    <property type="entry name" value="AAA_lid_14"/>
    <property type="match status" value="1"/>
</dbReference>
<dbReference type="InterPro" id="IPR009057">
    <property type="entry name" value="Homeodomain-like_sf"/>
</dbReference>
<dbReference type="GO" id="GO:0043565">
    <property type="term" value="F:sequence-specific DNA binding"/>
    <property type="evidence" value="ECO:0007669"/>
    <property type="project" value="InterPro"/>
</dbReference>
<dbReference type="InterPro" id="IPR003593">
    <property type="entry name" value="AAA+_ATPase"/>
</dbReference>
<dbReference type="PROSITE" id="PS00688">
    <property type="entry name" value="SIGMA54_INTERACT_3"/>
    <property type="match status" value="1"/>
</dbReference>
<evidence type="ECO:0000256" key="1">
    <source>
        <dbReference type="ARBA" id="ARBA00022741"/>
    </source>
</evidence>
<dbReference type="GO" id="GO:0005524">
    <property type="term" value="F:ATP binding"/>
    <property type="evidence" value="ECO:0007669"/>
    <property type="project" value="UniProtKB-KW"/>
</dbReference>
<sequence length="515" mass="58162">MYGMKTLKGRKSLETKEITIVNEVARVLSRTLDFEEAVRDILKVLYSFWDVNLSFVAIFNRELKALQIVKAFGFSEEEIKRGIFKKGEGITGKVFKSGIPVVLTDVLSNPAFLNKTKIGSKLTGNETFISVPIKVGGDIVGTLSVFKTFSSRESVESGIETLMILGTLIGMFYRLSERVEEERLEWEEEKRALREELKKNYSIHGIVGQSDAILNLVELVKKAAATDSTILITGESGTGKSLIAKAIHFLSRRKDKPFITINCAAIPETLLEAELFGYERGAFTGAQSPKKGKFELADGGTVFLDEIGDMPLTLQAKILRVLQDREIEKLGGEKTIRVDVRIIAATNKNLHTLVNEGKFREDLYYRLNVVPVHVPPLRERKEDIPLLLEHFLQTYNSRYGKKVRLSPDAVEALVEYNWPGNIRELENAVERLVVMHDGTVRSQDLPPHILAYRRRTALEGLSNLPDRLQASEREKIIEALETTGYVKSRAAKLLGYTLRQLDYRIKKYGIEIKKF</sequence>
<evidence type="ECO:0000256" key="4">
    <source>
        <dbReference type="ARBA" id="ARBA00023125"/>
    </source>
</evidence>
<accession>A0A497XW95</accession>
<evidence type="ECO:0000313" key="9">
    <source>
        <dbReference type="Proteomes" id="UP000267841"/>
    </source>
</evidence>
<evidence type="ECO:0000256" key="2">
    <source>
        <dbReference type="ARBA" id="ARBA00022840"/>
    </source>
</evidence>
<keyword evidence="1" id="KW-0547">Nucleotide-binding</keyword>
<dbReference type="InterPro" id="IPR025943">
    <property type="entry name" value="Sigma_54_int_dom_ATP-bd_2"/>
</dbReference>
<comment type="caution">
    <text evidence="8">The sequence shown here is derived from an EMBL/GenBank/DDBJ whole genome shotgun (WGS) entry which is preliminary data.</text>
</comment>
<dbReference type="PROSITE" id="PS00675">
    <property type="entry name" value="SIGMA54_INTERACT_1"/>
    <property type="match status" value="1"/>
</dbReference>
<dbReference type="SUPFAM" id="SSF46689">
    <property type="entry name" value="Homeodomain-like"/>
    <property type="match status" value="1"/>
</dbReference>
<keyword evidence="9" id="KW-1185">Reference proteome</keyword>
<dbReference type="PROSITE" id="PS50045">
    <property type="entry name" value="SIGMA54_INTERACT_4"/>
    <property type="match status" value="1"/>
</dbReference>
<dbReference type="InterPro" id="IPR002197">
    <property type="entry name" value="HTH_Fis"/>
</dbReference>
<dbReference type="Pfam" id="PF02954">
    <property type="entry name" value="HTH_8"/>
    <property type="match status" value="1"/>
</dbReference>
<name>A0A497XW95_9AQUI</name>
<dbReference type="InterPro" id="IPR027417">
    <property type="entry name" value="P-loop_NTPase"/>
</dbReference>
<keyword evidence="2" id="KW-0067">ATP-binding</keyword>
<gene>
    <name evidence="8" type="ORF">BCF55_1332</name>
</gene>
<dbReference type="Gene3D" id="1.10.10.60">
    <property type="entry name" value="Homeodomain-like"/>
    <property type="match status" value="1"/>
</dbReference>
<keyword evidence="3" id="KW-0805">Transcription regulation</keyword>
<dbReference type="Gene3D" id="3.40.50.300">
    <property type="entry name" value="P-loop containing nucleotide triphosphate hydrolases"/>
    <property type="match status" value="1"/>
</dbReference>
<dbReference type="FunFam" id="3.40.50.300:FF:000006">
    <property type="entry name" value="DNA-binding transcriptional regulator NtrC"/>
    <property type="match status" value="1"/>
</dbReference>
<evidence type="ECO:0000256" key="3">
    <source>
        <dbReference type="ARBA" id="ARBA00023015"/>
    </source>
</evidence>
<keyword evidence="6" id="KW-0804">Transcription</keyword>
<dbReference type="InterPro" id="IPR003018">
    <property type="entry name" value="GAF"/>
</dbReference>
<proteinExistence type="predicted"/>
<evidence type="ECO:0000256" key="5">
    <source>
        <dbReference type="ARBA" id="ARBA00023159"/>
    </source>
</evidence>
<dbReference type="PANTHER" id="PTHR32071">
    <property type="entry name" value="TRANSCRIPTIONAL REGULATORY PROTEIN"/>
    <property type="match status" value="1"/>
</dbReference>
<keyword evidence="5" id="KW-0010">Activator</keyword>
<dbReference type="InterPro" id="IPR002078">
    <property type="entry name" value="Sigma_54_int"/>
</dbReference>
<dbReference type="Proteomes" id="UP000267841">
    <property type="component" value="Unassembled WGS sequence"/>
</dbReference>
<evidence type="ECO:0000313" key="8">
    <source>
        <dbReference type="EMBL" id="RLJ71043.1"/>
    </source>
</evidence>